<dbReference type="OrthoDB" id="3269001at2759"/>
<feature type="compositionally biased region" description="Basic and acidic residues" evidence="1">
    <location>
        <begin position="90"/>
        <end position="99"/>
    </location>
</feature>
<organism evidence="2 3">
    <name type="scientific">Dendrothele bispora (strain CBS 962.96)</name>
    <dbReference type="NCBI Taxonomy" id="1314807"/>
    <lineage>
        <taxon>Eukaryota</taxon>
        <taxon>Fungi</taxon>
        <taxon>Dikarya</taxon>
        <taxon>Basidiomycota</taxon>
        <taxon>Agaricomycotina</taxon>
        <taxon>Agaricomycetes</taxon>
        <taxon>Agaricomycetidae</taxon>
        <taxon>Agaricales</taxon>
        <taxon>Agaricales incertae sedis</taxon>
        <taxon>Dendrothele</taxon>
    </lineage>
</organism>
<name>A0A4S8KPH3_DENBC</name>
<feature type="region of interest" description="Disordered" evidence="1">
    <location>
        <begin position="1"/>
        <end position="57"/>
    </location>
</feature>
<keyword evidence="3" id="KW-1185">Reference proteome</keyword>
<evidence type="ECO:0000313" key="3">
    <source>
        <dbReference type="Proteomes" id="UP000297245"/>
    </source>
</evidence>
<feature type="compositionally biased region" description="Acidic residues" evidence="1">
    <location>
        <begin position="80"/>
        <end position="89"/>
    </location>
</feature>
<dbReference type="EMBL" id="ML180433">
    <property type="protein sequence ID" value="THU77441.1"/>
    <property type="molecule type" value="Genomic_DNA"/>
</dbReference>
<proteinExistence type="predicted"/>
<gene>
    <name evidence="2" type="ORF">K435DRAFT_877831</name>
</gene>
<reference evidence="2 3" key="1">
    <citation type="journal article" date="2019" name="Nat. Ecol. Evol.">
        <title>Megaphylogeny resolves global patterns of mushroom evolution.</title>
        <authorList>
            <person name="Varga T."/>
            <person name="Krizsan K."/>
            <person name="Foldi C."/>
            <person name="Dima B."/>
            <person name="Sanchez-Garcia M."/>
            <person name="Sanchez-Ramirez S."/>
            <person name="Szollosi G.J."/>
            <person name="Szarkandi J.G."/>
            <person name="Papp V."/>
            <person name="Albert L."/>
            <person name="Andreopoulos W."/>
            <person name="Angelini C."/>
            <person name="Antonin V."/>
            <person name="Barry K.W."/>
            <person name="Bougher N.L."/>
            <person name="Buchanan P."/>
            <person name="Buyck B."/>
            <person name="Bense V."/>
            <person name="Catcheside P."/>
            <person name="Chovatia M."/>
            <person name="Cooper J."/>
            <person name="Damon W."/>
            <person name="Desjardin D."/>
            <person name="Finy P."/>
            <person name="Geml J."/>
            <person name="Haridas S."/>
            <person name="Hughes K."/>
            <person name="Justo A."/>
            <person name="Karasinski D."/>
            <person name="Kautmanova I."/>
            <person name="Kiss B."/>
            <person name="Kocsube S."/>
            <person name="Kotiranta H."/>
            <person name="LaButti K.M."/>
            <person name="Lechner B.E."/>
            <person name="Liimatainen K."/>
            <person name="Lipzen A."/>
            <person name="Lukacs Z."/>
            <person name="Mihaltcheva S."/>
            <person name="Morgado L.N."/>
            <person name="Niskanen T."/>
            <person name="Noordeloos M.E."/>
            <person name="Ohm R.A."/>
            <person name="Ortiz-Santana B."/>
            <person name="Ovrebo C."/>
            <person name="Racz N."/>
            <person name="Riley R."/>
            <person name="Savchenko A."/>
            <person name="Shiryaev A."/>
            <person name="Soop K."/>
            <person name="Spirin V."/>
            <person name="Szebenyi C."/>
            <person name="Tomsovsky M."/>
            <person name="Tulloss R.E."/>
            <person name="Uehling J."/>
            <person name="Grigoriev I.V."/>
            <person name="Vagvolgyi C."/>
            <person name="Papp T."/>
            <person name="Martin F.M."/>
            <person name="Miettinen O."/>
            <person name="Hibbett D.S."/>
            <person name="Nagy L.G."/>
        </authorList>
    </citation>
    <scope>NUCLEOTIDE SEQUENCE [LARGE SCALE GENOMIC DNA]</scope>
    <source>
        <strain evidence="2 3">CBS 962.96</strain>
    </source>
</reference>
<feature type="compositionally biased region" description="Polar residues" evidence="1">
    <location>
        <begin position="47"/>
        <end position="57"/>
    </location>
</feature>
<accession>A0A4S8KPH3</accession>
<dbReference type="Proteomes" id="UP000297245">
    <property type="component" value="Unassembled WGS sequence"/>
</dbReference>
<protein>
    <submittedName>
        <fullName evidence="2">Uncharacterized protein</fullName>
    </submittedName>
</protein>
<evidence type="ECO:0000256" key="1">
    <source>
        <dbReference type="SAM" id="MobiDB-lite"/>
    </source>
</evidence>
<sequence length="1342" mass="152016">MDDWTGKPLPSGSSSRRERSPDIFQNLINQASDPAAANDVDIDVPMSGTTPPRQQPSSFQKIYEELMREAVSASLKDQLEGTEDSDDLEDYLKPDEKGFIDPFGDPRTTNMASARRVARASSLKQAIKEWQNKLDSLSGCTEAEEILSILVDIEDAALNAYDILKALRRSQEVEVVVQKCEEVEVLLGVLQESLRDWRKKYPDASPVKIDNRHAFFNPNEGRHAVTLVAYCVALAIRAFTGASQRAGTFVLKTMKLFGYAVTHLAGGPNMHQDNVLSAIPESIGTLENKLNLGVQSIPYAVCKSCGGTYEPQYEGRTQPKYPSVCSYPSREDPSQLCGESLITSLNNPRKIFHYYPFFDWFGKFISLPEVEEYGEAFCKAIDKQPEAPDIKRSACDGSLVRDLRGPGDVSFILGRGEEGRWLFKLHADFFNTEGNRQRGRSSFTGLITLMCLNLPLKLANDPAYIYVAGLIEGPKEPEAKLAAHNHYLRPLITELEAAWTRGMAPYSTHTNYSKGADFRPYQKVSRAAIVTAVMDLKAARPFLGLKDINSHFFCFSCLCWHKTQYGRTDYENWSPADGDFLKEGAMLWSETPNKHSRKTIEGHYGTRACELDRLPYWDTARQLAIDSMHSGYLNSLQNFFRKALALENPKDPPNKKRSMIAFHYPFTPPPHPYYVADLGTEPEGNAEGLLGEILSMKESDDDCLKLVEWSHLSSRQELLRQQRMSNLAQSIQGDSRALRTLKNIHVELSSSRPTTASAQEQLQKELEKARWHSLAYVCNDLMVFPPSEVNFEEESQLHKTNLRIKQMAEVLMLWRANDIQEDDEYTWPFFNPINGESPSAPWAKRPVELPSVDDSDLPVWHLTDEHAKEVILELTQRMNYLSAENVGTIHRKLREPLEDTEESVLKLRKKLQELSSDALSYVCIDLKRIPNFAPFTPRDLVNRLVAWRMEQDMEELEPTGLDSVMLLDRIHKTILETVTPSWMSNPPPDIGLPSAGTIKAAHWRTLFSVHLPLALLSLWKKNSPIAAKDARMMGSILQTSMAIACASIIMAKNTLTPERREMFLDLLKQHIEGLKEDFPNFLAPSHHSMFHLYDFMGYMGPLRYWWCFPPEHLIFLLQGIPTNHRIGQREHTILQSFYKGASIRRWLLRPDCPPLLKIVRDILDNAYGFKIHDSSDPVDPSVDPLNAEEVDSDHMYTSNAGSMRQKLRTGPPSYLVRLVGDRIECFSSVSAPYGYYSIPSVMSIGNSYVCFKPEHEDDDWVAGQIQHIFQKEGDSELYMVIKRSRAVKLRAPDPFSAFWNQEFEAKQVSPSLAEEPEIMAAITKTRGGSESMQGVYSYLNYG</sequence>
<feature type="region of interest" description="Disordered" evidence="1">
    <location>
        <begin position="78"/>
        <end position="108"/>
    </location>
</feature>
<evidence type="ECO:0000313" key="2">
    <source>
        <dbReference type="EMBL" id="THU77441.1"/>
    </source>
</evidence>